<keyword evidence="5" id="KW-0687">Ribonucleoprotein</keyword>
<dbReference type="Gramene" id="Manes.11G154900.1.v8.1">
    <property type="protein sequence ID" value="Manes.11G154900.1.v8.1.CDS"/>
    <property type="gene ID" value="Manes.11G154900.v8.1"/>
</dbReference>
<feature type="compositionally biased region" description="Low complexity" evidence="6">
    <location>
        <begin position="82"/>
        <end position="102"/>
    </location>
</feature>
<evidence type="ECO:0000256" key="5">
    <source>
        <dbReference type="ARBA" id="ARBA00023274"/>
    </source>
</evidence>
<dbReference type="OMA" id="NARASHY"/>
<reference evidence="10" key="1">
    <citation type="journal article" date="2016" name="Nat. Biotechnol.">
        <title>Sequencing wild and cultivated cassava and related species reveals extensive interspecific hybridization and genetic diversity.</title>
        <authorList>
            <person name="Bredeson J.V."/>
            <person name="Lyons J.B."/>
            <person name="Prochnik S.E."/>
            <person name="Wu G.A."/>
            <person name="Ha C.M."/>
            <person name="Edsinger-Gonzales E."/>
            <person name="Grimwood J."/>
            <person name="Schmutz J."/>
            <person name="Rabbi I.Y."/>
            <person name="Egesi C."/>
            <person name="Nauluvula P."/>
            <person name="Lebot V."/>
            <person name="Ndunguru J."/>
            <person name="Mkamilo G."/>
            <person name="Bart R.S."/>
            <person name="Setter T.L."/>
            <person name="Gleadow R.M."/>
            <person name="Kulakow P."/>
            <person name="Ferguson M.E."/>
            <person name="Rounsley S."/>
            <person name="Rokhsar D.S."/>
        </authorList>
    </citation>
    <scope>NUCLEOTIDE SEQUENCE [LARGE SCALE GENOMIC DNA]</scope>
    <source>
        <strain evidence="10">cv. AM560-2</strain>
    </source>
</reference>
<dbReference type="InterPro" id="IPR036397">
    <property type="entry name" value="RNaseH_sf"/>
</dbReference>
<dbReference type="AlphaFoldDB" id="A0A2C9V2V8"/>
<dbReference type="Pfam" id="PF08699">
    <property type="entry name" value="ArgoL1"/>
    <property type="match status" value="1"/>
</dbReference>
<dbReference type="SUPFAM" id="SSF53098">
    <property type="entry name" value="Ribonuclease H-like"/>
    <property type="match status" value="1"/>
</dbReference>
<keyword evidence="2" id="KW-0678">Repressor</keyword>
<comment type="similarity">
    <text evidence="1">Belongs to the argonaute family. Ago subfamily.</text>
</comment>
<dbReference type="InterPro" id="IPR032474">
    <property type="entry name" value="Argonaute_N"/>
</dbReference>
<dbReference type="PANTHER" id="PTHR22891">
    <property type="entry name" value="EUKARYOTIC TRANSLATION INITIATION FACTOR 2C"/>
    <property type="match status" value="1"/>
</dbReference>
<dbReference type="Gene3D" id="3.30.420.10">
    <property type="entry name" value="Ribonuclease H-like superfamily/Ribonuclease H"/>
    <property type="match status" value="1"/>
</dbReference>
<dbReference type="InterPro" id="IPR045246">
    <property type="entry name" value="Piwi_ago-like"/>
</dbReference>
<gene>
    <name evidence="9" type="ORF">MANES_11G154900v8</name>
</gene>
<dbReference type="STRING" id="3983.A0A2C9V2V8"/>
<evidence type="ECO:0000259" key="8">
    <source>
        <dbReference type="PROSITE" id="PS50822"/>
    </source>
</evidence>
<keyword evidence="10" id="KW-1185">Reference proteome</keyword>
<evidence type="ECO:0000256" key="2">
    <source>
        <dbReference type="ARBA" id="ARBA00022491"/>
    </source>
</evidence>
<dbReference type="GO" id="GO:0004521">
    <property type="term" value="F:RNA endonuclease activity"/>
    <property type="evidence" value="ECO:0000318"/>
    <property type="project" value="GO_Central"/>
</dbReference>
<dbReference type="GO" id="GO:0005634">
    <property type="term" value="C:nucleus"/>
    <property type="evidence" value="ECO:0000318"/>
    <property type="project" value="GO_Central"/>
</dbReference>
<name>A0A2C9V2V8_MANES</name>
<evidence type="ECO:0000256" key="3">
    <source>
        <dbReference type="ARBA" id="ARBA00022845"/>
    </source>
</evidence>
<protein>
    <submittedName>
        <fullName evidence="9">Uncharacterized protein</fullName>
    </submittedName>
</protein>
<dbReference type="SMART" id="SM01163">
    <property type="entry name" value="DUF1785"/>
    <property type="match status" value="1"/>
</dbReference>
<dbReference type="GO" id="GO:0051607">
    <property type="term" value="P:defense response to virus"/>
    <property type="evidence" value="ECO:0007669"/>
    <property type="project" value="UniProtKB-ARBA"/>
</dbReference>
<evidence type="ECO:0000313" key="10">
    <source>
        <dbReference type="Proteomes" id="UP000091857"/>
    </source>
</evidence>
<dbReference type="Pfam" id="PF02170">
    <property type="entry name" value="PAZ"/>
    <property type="match status" value="1"/>
</dbReference>
<dbReference type="PROSITE" id="PS50821">
    <property type="entry name" value="PAZ"/>
    <property type="match status" value="1"/>
</dbReference>
<dbReference type="GO" id="GO:0006417">
    <property type="term" value="P:regulation of translation"/>
    <property type="evidence" value="ECO:0007669"/>
    <property type="project" value="UniProtKB-KW"/>
</dbReference>
<dbReference type="Pfam" id="PF02171">
    <property type="entry name" value="Piwi"/>
    <property type="match status" value="1"/>
</dbReference>
<feature type="compositionally biased region" description="Low complexity" evidence="6">
    <location>
        <begin position="52"/>
        <end position="65"/>
    </location>
</feature>
<dbReference type="Gene3D" id="2.170.260.10">
    <property type="entry name" value="paz domain"/>
    <property type="match status" value="1"/>
</dbReference>
<dbReference type="InterPro" id="IPR032473">
    <property type="entry name" value="Argonaute_Mid_dom"/>
</dbReference>
<dbReference type="InterPro" id="IPR014811">
    <property type="entry name" value="ArgoL1"/>
</dbReference>
<dbReference type="CDD" id="cd04657">
    <property type="entry name" value="Piwi_ago-like"/>
    <property type="match status" value="1"/>
</dbReference>
<dbReference type="InterPro" id="IPR036085">
    <property type="entry name" value="PAZ_dom_sf"/>
</dbReference>
<dbReference type="Pfam" id="PF16486">
    <property type="entry name" value="ArgoN"/>
    <property type="match status" value="1"/>
</dbReference>
<dbReference type="GO" id="GO:0031047">
    <property type="term" value="P:regulatory ncRNA-mediated gene silencing"/>
    <property type="evidence" value="ECO:0000318"/>
    <property type="project" value="GO_Central"/>
</dbReference>
<keyword evidence="3" id="KW-0810">Translation regulation</keyword>
<dbReference type="GO" id="GO:0003723">
    <property type="term" value="F:RNA binding"/>
    <property type="evidence" value="ECO:0000318"/>
    <property type="project" value="GO_Central"/>
</dbReference>
<accession>A0A2C9V2V8</accession>
<evidence type="ECO:0000256" key="6">
    <source>
        <dbReference type="SAM" id="MobiDB-lite"/>
    </source>
</evidence>
<dbReference type="InterPro" id="IPR003165">
    <property type="entry name" value="Piwi"/>
</dbReference>
<comment type="caution">
    <text evidence="9">The sequence shown here is derived from an EMBL/GenBank/DDBJ whole genome shotgun (WGS) entry which is preliminary data.</text>
</comment>
<keyword evidence="4" id="KW-0943">RNA-mediated gene silencing</keyword>
<feature type="region of interest" description="Disordered" evidence="6">
    <location>
        <begin position="1"/>
        <end position="103"/>
    </location>
</feature>
<dbReference type="Gene3D" id="3.40.50.2300">
    <property type="match status" value="1"/>
</dbReference>
<dbReference type="Pfam" id="PF16487">
    <property type="entry name" value="ArgoMid"/>
    <property type="match status" value="1"/>
</dbReference>
<sequence>MSRRGGGRRQDFRRHQQSSSQFPSFQRGGGGRGGRDGGGRASRGFNPAATVTQSAPTISRSSSSAFPPPTTSVAQRTTAPQSVASSSRASSSQATVMSSAAVEELRREVEQKLTTGDKVTKAETLPASSKAVRFTPRPGFGTAGEKCVVKANHFLVEIADRDLCHYDVTVTPEVTSKKLNRVIISQLVRMYRESHLGNRLPAYDGRKSLYTAGPLPFESKEFVVKLVEENNGAVSSASTRRERQFKVAIKFASKANIHHLRQFLSGRQLDAPQETIQVLDIVLRESPSEKYTTVGRSFFSTNLGPRGELGDGIEYWRGYYQSLRPAQMGLSFNIDVSARSFFEPIMVTDFLAKYFRLRDMSSPLLEQDRIKVKRALRGVKVELSHWDYAKSCKIIDLSNQPLNQIFFTFGDKSVSVVQYFRDRYNIGLKYTTLPAIQAGSDSKPIFLPMEVCRIVEGQRYSMKLNDRQVTELLKATCQRPCAREDSIKQIVMRNDYSSDKLVRNEFGIQVKEELTFIDARVLPPPMLKYHDTGGEPRIEPLLGQWNMKNKKMVNGGRVEFWTCVNFSLKVNQNLPVEFCRQLIEMCVSKGMGFNPNPVLPIHSAHPNQIERALADVHEQCTAKLSNEKNQLQLLIIILPDVMGSYGKIKRICETELGIVSQCCQPSQAAKLRRPYFENVSLKINVKVGGRNTVLNDAIQRSIPLVTDIPTIIFGADVTHPPPGEDTNPSIAAVVASMDWPEVTKYRGNVSAQAHREEIIQDLYKSYHDPVRGLIHSGMIRELCIAFRRATGHKPNRMIFYRDGVSEGQFSQVLLHEMDAIRKACCSLEEGYLPRVTFIVVQKRHHTRLFPVQGGETDHSGNIRPGTVIDTKICHQNEFDFYLNSHAGIQGTSRPAHYHVLYDENCFTADKLQVLTNNMCYTYARCTRSVSVVPPAYYAHLAAFRARYYIEGETLDGGPSGGRSTTGRSREVQPLPVIKDNVKDVMFYC</sequence>
<dbReference type="FunFam" id="3.40.50.2300:FF:000110">
    <property type="entry name" value="Argonaute 10"/>
    <property type="match status" value="1"/>
</dbReference>
<dbReference type="FunFam" id="3.30.420.10:FF:000013">
    <property type="entry name" value="protein argonaute 10-like"/>
    <property type="match status" value="1"/>
</dbReference>
<dbReference type="GO" id="GO:1990904">
    <property type="term" value="C:ribonucleoprotein complex"/>
    <property type="evidence" value="ECO:0007669"/>
    <property type="project" value="UniProtKB-KW"/>
</dbReference>
<dbReference type="SUPFAM" id="SSF101690">
    <property type="entry name" value="PAZ domain"/>
    <property type="match status" value="1"/>
</dbReference>
<dbReference type="InterPro" id="IPR003100">
    <property type="entry name" value="PAZ_dom"/>
</dbReference>
<dbReference type="InterPro" id="IPR012337">
    <property type="entry name" value="RNaseH-like_sf"/>
</dbReference>
<dbReference type="OrthoDB" id="10252740at2759"/>
<dbReference type="PROSITE" id="PS50822">
    <property type="entry name" value="PIWI"/>
    <property type="match status" value="1"/>
</dbReference>
<dbReference type="EMBL" id="CM004397">
    <property type="protein sequence ID" value="OAY38124.1"/>
    <property type="molecule type" value="Genomic_DNA"/>
</dbReference>
<dbReference type="CDD" id="cd02846">
    <property type="entry name" value="PAZ_argonaute_like"/>
    <property type="match status" value="1"/>
</dbReference>
<dbReference type="SMART" id="SM00950">
    <property type="entry name" value="Piwi"/>
    <property type="match status" value="1"/>
</dbReference>
<dbReference type="GO" id="GO:0005737">
    <property type="term" value="C:cytoplasm"/>
    <property type="evidence" value="ECO:0000318"/>
    <property type="project" value="GO_Central"/>
</dbReference>
<evidence type="ECO:0000313" key="9">
    <source>
        <dbReference type="EMBL" id="OAY38124.1"/>
    </source>
</evidence>
<feature type="compositionally biased region" description="Low complexity" evidence="6">
    <location>
        <begin position="17"/>
        <end position="26"/>
    </location>
</feature>
<dbReference type="InterPro" id="IPR032472">
    <property type="entry name" value="ArgoL2"/>
</dbReference>
<evidence type="ECO:0000256" key="4">
    <source>
        <dbReference type="ARBA" id="ARBA00023158"/>
    </source>
</evidence>
<dbReference type="Proteomes" id="UP000091857">
    <property type="component" value="Chromosome 11"/>
</dbReference>
<feature type="domain" description="PAZ" evidence="7">
    <location>
        <begin position="346"/>
        <end position="456"/>
    </location>
</feature>
<organism evidence="9 10">
    <name type="scientific">Manihot esculenta</name>
    <name type="common">Cassava</name>
    <name type="synonym">Jatropha manihot</name>
    <dbReference type="NCBI Taxonomy" id="3983"/>
    <lineage>
        <taxon>Eukaryota</taxon>
        <taxon>Viridiplantae</taxon>
        <taxon>Streptophyta</taxon>
        <taxon>Embryophyta</taxon>
        <taxon>Tracheophyta</taxon>
        <taxon>Spermatophyta</taxon>
        <taxon>Magnoliopsida</taxon>
        <taxon>eudicotyledons</taxon>
        <taxon>Gunneridae</taxon>
        <taxon>Pentapetalae</taxon>
        <taxon>rosids</taxon>
        <taxon>fabids</taxon>
        <taxon>Malpighiales</taxon>
        <taxon>Euphorbiaceae</taxon>
        <taxon>Crotonoideae</taxon>
        <taxon>Manihoteae</taxon>
        <taxon>Manihot</taxon>
    </lineage>
</organism>
<proteinExistence type="inferred from homology"/>
<dbReference type="Pfam" id="PF16488">
    <property type="entry name" value="ArgoL2"/>
    <property type="match status" value="1"/>
</dbReference>
<evidence type="ECO:0000259" key="7">
    <source>
        <dbReference type="PROSITE" id="PS50821"/>
    </source>
</evidence>
<feature type="domain" description="Piwi" evidence="8">
    <location>
        <begin position="633"/>
        <end position="950"/>
    </location>
</feature>
<evidence type="ECO:0000256" key="1">
    <source>
        <dbReference type="ARBA" id="ARBA00008201"/>
    </source>
</evidence>